<sequence length="303" mass="34713">METSYKLDLARRTIAHSPLRLLTPFALRDSRLVPDKTCQNVTVKSGRVGSQPPGPAADTNRHSYKTKKRYEKLIRSLLDGEKQLQDNLKSAQLFQPKSSTDEKLSHANQEIRDKLKIRDKKKYESLIIYQKDQFRAYQKTFQEMLPERLEQIEATAEKQSSKPVHLVPKKPRRRRSETLNSREQTQMKRAYPDMGKRKSCLASKLHHKSLSITNQQRRPFSKRVSIKGKDKDNLCQRNSFRIEIVDKTGAEQVIELNGKEFKAALQSSNCTGSVNANLSKVIDSLSKQSKSPVQASTTKNSEM</sequence>
<reference evidence="2 3" key="1">
    <citation type="journal article" date="2021" name="Elife">
        <title>Chloroplast acquisition without the gene transfer in kleptoplastic sea slugs, Plakobranchus ocellatus.</title>
        <authorList>
            <person name="Maeda T."/>
            <person name="Takahashi S."/>
            <person name="Yoshida T."/>
            <person name="Shimamura S."/>
            <person name="Takaki Y."/>
            <person name="Nagai Y."/>
            <person name="Toyoda A."/>
            <person name="Suzuki Y."/>
            <person name="Arimoto A."/>
            <person name="Ishii H."/>
            <person name="Satoh N."/>
            <person name="Nishiyama T."/>
            <person name="Hasebe M."/>
            <person name="Maruyama T."/>
            <person name="Minagawa J."/>
            <person name="Obokata J."/>
            <person name="Shigenobu S."/>
        </authorList>
    </citation>
    <scope>NUCLEOTIDE SEQUENCE [LARGE SCALE GENOMIC DNA]</scope>
</reference>
<feature type="region of interest" description="Disordered" evidence="1">
    <location>
        <begin position="43"/>
        <end position="63"/>
    </location>
</feature>
<evidence type="ECO:0000256" key="1">
    <source>
        <dbReference type="SAM" id="MobiDB-lite"/>
    </source>
</evidence>
<dbReference type="Proteomes" id="UP000735302">
    <property type="component" value="Unassembled WGS sequence"/>
</dbReference>
<dbReference type="AlphaFoldDB" id="A0AAV3Y885"/>
<organism evidence="2 3">
    <name type="scientific">Plakobranchus ocellatus</name>
    <dbReference type="NCBI Taxonomy" id="259542"/>
    <lineage>
        <taxon>Eukaryota</taxon>
        <taxon>Metazoa</taxon>
        <taxon>Spiralia</taxon>
        <taxon>Lophotrochozoa</taxon>
        <taxon>Mollusca</taxon>
        <taxon>Gastropoda</taxon>
        <taxon>Heterobranchia</taxon>
        <taxon>Euthyneura</taxon>
        <taxon>Panpulmonata</taxon>
        <taxon>Sacoglossa</taxon>
        <taxon>Placobranchoidea</taxon>
        <taxon>Plakobranchidae</taxon>
        <taxon>Plakobranchus</taxon>
    </lineage>
</organism>
<proteinExistence type="predicted"/>
<feature type="region of interest" description="Disordered" evidence="1">
    <location>
        <begin position="154"/>
        <end position="186"/>
    </location>
</feature>
<comment type="caution">
    <text evidence="2">The sequence shown here is derived from an EMBL/GenBank/DDBJ whole genome shotgun (WGS) entry which is preliminary data.</text>
</comment>
<dbReference type="EMBL" id="BLXT01000592">
    <property type="protein sequence ID" value="GFN78625.1"/>
    <property type="molecule type" value="Genomic_DNA"/>
</dbReference>
<keyword evidence="3" id="KW-1185">Reference proteome</keyword>
<protein>
    <submittedName>
        <fullName evidence="2">Uncharacterized protein</fullName>
    </submittedName>
</protein>
<evidence type="ECO:0000313" key="3">
    <source>
        <dbReference type="Proteomes" id="UP000735302"/>
    </source>
</evidence>
<gene>
    <name evidence="2" type="ORF">PoB_000513100</name>
</gene>
<accession>A0AAV3Y885</accession>
<name>A0AAV3Y885_9GAST</name>
<evidence type="ECO:0000313" key="2">
    <source>
        <dbReference type="EMBL" id="GFN78625.1"/>
    </source>
</evidence>